<dbReference type="AlphaFoldDB" id="A0A9Q0EQF5"/>
<evidence type="ECO:0000256" key="7">
    <source>
        <dbReference type="PROSITE-ProRule" id="PRU00607"/>
    </source>
</evidence>
<feature type="chain" id="PRO_5040355196" description="folate gamma-glutamyl hydrolase" evidence="8">
    <location>
        <begin position="19"/>
        <end position="296"/>
    </location>
</feature>
<dbReference type="PANTHER" id="PTHR11315">
    <property type="entry name" value="PROTEASE FAMILY C26 GAMMA-GLUTAMYL HYDROLASE"/>
    <property type="match status" value="1"/>
</dbReference>
<dbReference type="Proteomes" id="UP001148018">
    <property type="component" value="Unassembled WGS sequence"/>
</dbReference>
<dbReference type="EC" id="3.4.19.9" evidence="7"/>
<organism evidence="9 10">
    <name type="scientific">Muraenolepis orangiensis</name>
    <name type="common">Patagonian moray cod</name>
    <dbReference type="NCBI Taxonomy" id="630683"/>
    <lineage>
        <taxon>Eukaryota</taxon>
        <taxon>Metazoa</taxon>
        <taxon>Chordata</taxon>
        <taxon>Craniata</taxon>
        <taxon>Vertebrata</taxon>
        <taxon>Euteleostomi</taxon>
        <taxon>Actinopterygii</taxon>
        <taxon>Neopterygii</taxon>
        <taxon>Teleostei</taxon>
        <taxon>Neoteleostei</taxon>
        <taxon>Acanthomorphata</taxon>
        <taxon>Zeiogadaria</taxon>
        <taxon>Gadariae</taxon>
        <taxon>Gadiformes</taxon>
        <taxon>Muraenolepidoidei</taxon>
        <taxon>Muraenolepididae</taxon>
        <taxon>Muraenolepis</taxon>
    </lineage>
</organism>
<dbReference type="Pfam" id="PF07722">
    <property type="entry name" value="Peptidase_C26"/>
    <property type="match status" value="1"/>
</dbReference>
<protein>
    <recommendedName>
        <fullName evidence="7">folate gamma-glutamyl hydrolase</fullName>
        <ecNumber evidence="7">3.4.19.9</ecNumber>
    </recommendedName>
</protein>
<dbReference type="PROSITE" id="PS51275">
    <property type="entry name" value="PEPTIDASE_C26_GGH"/>
    <property type="match status" value="1"/>
</dbReference>
<dbReference type="PROSITE" id="PS51273">
    <property type="entry name" value="GATASE_TYPE_1"/>
    <property type="match status" value="1"/>
</dbReference>
<dbReference type="InterPro" id="IPR029062">
    <property type="entry name" value="Class_I_gatase-like"/>
</dbReference>
<gene>
    <name evidence="9" type="ORF">NHX12_021595</name>
</gene>
<evidence type="ECO:0000313" key="9">
    <source>
        <dbReference type="EMBL" id="KAJ3611580.1"/>
    </source>
</evidence>
<comment type="similarity">
    <text evidence="2">Belongs to the peptidase C26 family.</text>
</comment>
<dbReference type="OrthoDB" id="64220at2759"/>
<feature type="active site" description="Nucleophile" evidence="6 7">
    <location>
        <position position="112"/>
    </location>
</feature>
<evidence type="ECO:0000256" key="2">
    <source>
        <dbReference type="ARBA" id="ARBA00011083"/>
    </source>
</evidence>
<dbReference type="InterPro" id="IPR015527">
    <property type="entry name" value="Pept_C26_g-glut_hydrolase"/>
</dbReference>
<feature type="active site" evidence="7">
    <location>
        <position position="222"/>
    </location>
</feature>
<name>A0A9Q0EQF5_9TELE</name>
<evidence type="ECO:0000256" key="5">
    <source>
        <dbReference type="ARBA" id="ARBA00022801"/>
    </source>
</evidence>
<comment type="caution">
    <text evidence="9">The sequence shown here is derived from an EMBL/GenBank/DDBJ whole genome shotgun (WGS) entry which is preliminary data.</text>
</comment>
<evidence type="ECO:0000256" key="6">
    <source>
        <dbReference type="PIRSR" id="PIRSR615527-1"/>
    </source>
</evidence>
<dbReference type="FunFam" id="3.40.50.880:FF:000024">
    <property type="entry name" value="Folate gamma-glutamyl hydrolase"/>
    <property type="match status" value="1"/>
</dbReference>
<dbReference type="GO" id="GO:0005576">
    <property type="term" value="C:extracellular region"/>
    <property type="evidence" value="ECO:0007669"/>
    <property type="project" value="UniProtKB-SubCell"/>
</dbReference>
<dbReference type="GO" id="GO:0005773">
    <property type="term" value="C:vacuole"/>
    <property type="evidence" value="ECO:0007669"/>
    <property type="project" value="TreeGrafter"/>
</dbReference>
<evidence type="ECO:0000256" key="1">
    <source>
        <dbReference type="ARBA" id="ARBA00004239"/>
    </source>
</evidence>
<evidence type="ECO:0000313" key="10">
    <source>
        <dbReference type="Proteomes" id="UP001148018"/>
    </source>
</evidence>
<dbReference type="InterPro" id="IPR011697">
    <property type="entry name" value="Peptidase_C26"/>
</dbReference>
<dbReference type="Gene3D" id="3.40.50.880">
    <property type="match status" value="1"/>
</dbReference>
<sequence length="296" mass="33232">MFAVLLVCVAVFSIPAWSLHHGRNDAPIIGILSQESSRVPPNQTSYIAASYVKINQTLEEYTCLFNSLNGVIFPGGSSNLITSGYARSAKIIYQLAIEANSRGDYFPIWGTCLGFEELTYLTSGKLLLSLTDTRGVTLPVVFTDDPKQSRMFGDFPPELLSAMAAEPVSAHVHKWSVTSETFRNSSELSKFYRVLSVNTDGKNDFVSSMEAYNYPIYGTLWHPEKNSFEWTRDYIPHSPNAIKTTFFMADFFVNEARKSLHTFANETEESNALIYNYTPFRSAPGGSVFEQVYYFP</sequence>
<dbReference type="GO" id="GO:0034722">
    <property type="term" value="F:gamma-glutamyl-peptidase activity"/>
    <property type="evidence" value="ECO:0007669"/>
    <property type="project" value="UniProtKB-UniRule"/>
</dbReference>
<comment type="catalytic activity">
    <reaction evidence="7">
        <text>(6S)-5,6,7,8-tetrahydrofolyl-(gamma-L-Glu)(n) + (n-1) H2O = (6S)-5,6,7,8-tetrahydrofolate + (n-1) L-glutamate</text>
        <dbReference type="Rhea" id="RHEA:56784"/>
        <dbReference type="Rhea" id="RHEA-COMP:14738"/>
        <dbReference type="ChEBI" id="CHEBI:15377"/>
        <dbReference type="ChEBI" id="CHEBI:29985"/>
        <dbReference type="ChEBI" id="CHEBI:57453"/>
        <dbReference type="ChEBI" id="CHEBI:141005"/>
        <dbReference type="EC" id="3.4.19.9"/>
    </reaction>
</comment>
<dbReference type="GO" id="GO:0046900">
    <property type="term" value="P:tetrahydrofolylpolyglutamate metabolic process"/>
    <property type="evidence" value="ECO:0007669"/>
    <property type="project" value="TreeGrafter"/>
</dbReference>
<dbReference type="PANTHER" id="PTHR11315:SF20">
    <property type="entry name" value="GAMMA-GLUTAMYL HYDROLASE"/>
    <property type="match status" value="1"/>
</dbReference>
<evidence type="ECO:0000256" key="8">
    <source>
        <dbReference type="SAM" id="SignalP"/>
    </source>
</evidence>
<dbReference type="SUPFAM" id="SSF52317">
    <property type="entry name" value="Class I glutamine amidotransferase-like"/>
    <property type="match status" value="1"/>
</dbReference>
<evidence type="ECO:0000256" key="3">
    <source>
        <dbReference type="ARBA" id="ARBA00022525"/>
    </source>
</evidence>
<keyword evidence="4 8" id="KW-0732">Signal</keyword>
<evidence type="ECO:0000256" key="4">
    <source>
        <dbReference type="ARBA" id="ARBA00022729"/>
    </source>
</evidence>
<keyword evidence="3" id="KW-0964">Secreted</keyword>
<feature type="signal peptide" evidence="8">
    <location>
        <begin position="1"/>
        <end position="18"/>
    </location>
</feature>
<dbReference type="EMBL" id="JANIIK010000037">
    <property type="protein sequence ID" value="KAJ3611580.1"/>
    <property type="molecule type" value="Genomic_DNA"/>
</dbReference>
<keyword evidence="10" id="KW-1185">Reference proteome</keyword>
<keyword evidence="5 7" id="KW-0378">Hydrolase</keyword>
<accession>A0A9Q0EQF5</accession>
<proteinExistence type="inferred from homology"/>
<comment type="subcellular location">
    <subcellularLocation>
        <location evidence="1">Secreted</location>
        <location evidence="1">Extracellular space</location>
    </subcellularLocation>
</comment>
<feature type="active site" description="Proton donor" evidence="6">
    <location>
        <position position="222"/>
    </location>
</feature>
<reference evidence="9" key="1">
    <citation type="submission" date="2022-07" db="EMBL/GenBank/DDBJ databases">
        <title>Chromosome-level genome of Muraenolepis orangiensis.</title>
        <authorList>
            <person name="Kim J."/>
        </authorList>
    </citation>
    <scope>NUCLEOTIDE SEQUENCE</scope>
    <source>
        <strain evidence="9">KU_S4_2022</strain>
        <tissue evidence="9">Muscle</tissue>
    </source>
</reference>